<keyword evidence="3" id="KW-0963">Cytoplasm</keyword>
<comment type="subcellular location">
    <subcellularLocation>
        <location evidence="3">Cytoplasm</location>
    </subcellularLocation>
</comment>
<keyword evidence="3" id="KW-0820">tRNA-binding</keyword>
<keyword evidence="3" id="KW-0694">RNA-binding</keyword>
<reference evidence="4" key="1">
    <citation type="journal article" date="2014" name="Genome Announc.">
        <title>Draft Genome Sequences of Three Alkaliphilic Bacillus Strains, Bacillus wakoensis JCM 9140T, Bacillus akibai JCM 9157T, and Bacillus hemicellulosilyticus JCM 9152T.</title>
        <authorList>
            <person name="Yuki M."/>
            <person name="Oshima K."/>
            <person name="Suda W."/>
            <person name="Oshida Y."/>
            <person name="Kitamura K."/>
            <person name="Iida T."/>
            <person name="Hattori M."/>
            <person name="Ohkuma M."/>
        </authorList>
    </citation>
    <scope>NUCLEOTIDE SEQUENCE [LARGE SCALE GENOMIC DNA]</scope>
    <source>
        <strain evidence="4">JCM 9140</strain>
    </source>
</reference>
<protein>
    <recommendedName>
        <fullName evidence="3">tRNA(Met) cytidine acetate ligase</fullName>
        <ecNumber evidence="3">6.3.4.-</ecNumber>
    </recommendedName>
</protein>
<keyword evidence="5" id="KW-1185">Reference proteome</keyword>
<sequence length="401" mass="45879">MKAVGIVVEYNPFHNGHLFQVNQAKKITGAEVVVAIMSGTFLQRGEPAIISKWYRTKMALLSGVDLVIELPYCYSAQKAELFANGAISLLSEIGVDFLNFGSESGDIQEFLQFVTFMNKHQTEFDQFVQANMKLGYSYPRAASAAFTQLHTSSTALSLTEPNNILGFHYVKAIADQKCTIKPTTTLRKAAQYHDEDIREGTIASATSIRKLLTSNQLEESKHVMPEPSYQLLKNYQETYSLFHTWEEYYPLLQYKLLSTPVNELRSIYECEEGLEYRLKEASKKADSFHDWMNLVKTKRYTWTRLQRVSTHIVTNTTKIEMNEALNTKPNYLRLLGMTEKGQAYLNKTRKRRTLPIRKPAKVEGIMTELEERAANVYLSILPSHTRTAEMKKEATRSPIRL</sequence>
<dbReference type="GO" id="GO:0005524">
    <property type="term" value="F:ATP binding"/>
    <property type="evidence" value="ECO:0007669"/>
    <property type="project" value="UniProtKB-KW"/>
</dbReference>
<dbReference type="AlphaFoldDB" id="W4PWL2"/>
<keyword evidence="3" id="KW-0067">ATP-binding</keyword>
<dbReference type="PANTHER" id="PTHR37825">
    <property type="entry name" value="TRNA(MET) CYTIDINE ACETATE LIGASE"/>
    <property type="match status" value="1"/>
</dbReference>
<comment type="function">
    <text evidence="3">Catalyzes the formation of N(4)-acetylcytidine (ac(4)C) at the wobble position of elongator tRNA(Met), using acetate and ATP as substrates. First activates an acetate ion to form acetyladenylate (Ac-AMP) and then transfers the acetyl group to tRNA to form ac(4)C34.</text>
</comment>
<dbReference type="Gene3D" id="3.40.50.620">
    <property type="entry name" value="HUPs"/>
    <property type="match status" value="1"/>
</dbReference>
<dbReference type="GO" id="GO:0006400">
    <property type="term" value="P:tRNA modification"/>
    <property type="evidence" value="ECO:0007669"/>
    <property type="project" value="UniProtKB-UniRule"/>
</dbReference>
<dbReference type="EC" id="6.3.4.-" evidence="3"/>
<name>W4PWL2_9BACI</name>
<dbReference type="EMBL" id="BAUT01000001">
    <property type="protein sequence ID" value="GAE24132.1"/>
    <property type="molecule type" value="Genomic_DNA"/>
</dbReference>
<feature type="binding site" evidence="3">
    <location>
        <position position="187"/>
    </location>
    <ligand>
        <name>ATP</name>
        <dbReference type="ChEBI" id="CHEBI:30616"/>
    </ligand>
</feature>
<comment type="caution">
    <text evidence="3">Lacks conserved residue(s) required for the propagation of feature annotation.</text>
</comment>
<dbReference type="PANTHER" id="PTHR37825:SF1">
    <property type="entry name" value="TRNA(MET) CYTIDINE ACETATE LIGASE"/>
    <property type="match status" value="1"/>
</dbReference>
<evidence type="ECO:0000256" key="3">
    <source>
        <dbReference type="HAMAP-Rule" id="MF_01539"/>
    </source>
</evidence>
<feature type="binding site" evidence="3">
    <location>
        <begin position="7"/>
        <end position="20"/>
    </location>
    <ligand>
        <name>ATP</name>
        <dbReference type="ChEBI" id="CHEBI:30616"/>
    </ligand>
</feature>
<evidence type="ECO:0000256" key="2">
    <source>
        <dbReference type="ARBA" id="ARBA00022694"/>
    </source>
</evidence>
<dbReference type="Proteomes" id="UP000018890">
    <property type="component" value="Unassembled WGS sequence"/>
</dbReference>
<dbReference type="OrthoDB" id="9769796at2"/>
<accession>W4PWL2</accession>
<evidence type="ECO:0000256" key="1">
    <source>
        <dbReference type="ARBA" id="ARBA00022598"/>
    </source>
</evidence>
<evidence type="ECO:0000313" key="5">
    <source>
        <dbReference type="Proteomes" id="UP000018890"/>
    </source>
</evidence>
<dbReference type="RefSeq" id="WP_034740701.1">
    <property type="nucleotide sequence ID" value="NZ_BAUT01000001.1"/>
</dbReference>
<evidence type="ECO:0000313" key="4">
    <source>
        <dbReference type="EMBL" id="GAE24132.1"/>
    </source>
</evidence>
<comment type="catalytic activity">
    <reaction evidence="3">
        <text>cytidine(34) in elongator tRNA(Met) + acetate + ATP = N(4)-acetylcytidine(34) in elongator tRNA(Met) + AMP + diphosphate</text>
        <dbReference type="Rhea" id="RHEA:58144"/>
        <dbReference type="Rhea" id="RHEA-COMP:10693"/>
        <dbReference type="Rhea" id="RHEA-COMP:10694"/>
        <dbReference type="ChEBI" id="CHEBI:30089"/>
        <dbReference type="ChEBI" id="CHEBI:30616"/>
        <dbReference type="ChEBI" id="CHEBI:33019"/>
        <dbReference type="ChEBI" id="CHEBI:74900"/>
        <dbReference type="ChEBI" id="CHEBI:82748"/>
        <dbReference type="ChEBI" id="CHEBI:456215"/>
    </reaction>
</comment>
<proteinExistence type="inferred from homology"/>
<dbReference type="NCBIfam" id="NF010191">
    <property type="entry name" value="PRK13670.1"/>
    <property type="match status" value="1"/>
</dbReference>
<dbReference type="InterPro" id="IPR008513">
    <property type="entry name" value="tRNA(Met)_cyd_acetate_ligase"/>
</dbReference>
<dbReference type="InterPro" id="IPR014729">
    <property type="entry name" value="Rossmann-like_a/b/a_fold"/>
</dbReference>
<keyword evidence="1 3" id="KW-0436">Ligase</keyword>
<comment type="caution">
    <text evidence="4">The sequence shown here is derived from an EMBL/GenBank/DDBJ whole genome shotgun (WGS) entry which is preliminary data.</text>
</comment>
<keyword evidence="2 3" id="KW-0819">tRNA processing</keyword>
<gene>
    <name evidence="3" type="primary">tmcAL</name>
    <name evidence="4" type="ORF">JCM9140_41</name>
</gene>
<organism evidence="4 5">
    <name type="scientific">Halalkalibacter wakoensis JCM 9140</name>
    <dbReference type="NCBI Taxonomy" id="1236970"/>
    <lineage>
        <taxon>Bacteria</taxon>
        <taxon>Bacillati</taxon>
        <taxon>Bacillota</taxon>
        <taxon>Bacilli</taxon>
        <taxon>Bacillales</taxon>
        <taxon>Bacillaceae</taxon>
        <taxon>Halalkalibacter</taxon>
    </lineage>
</organism>
<dbReference type="STRING" id="1236970.JCM9140_41"/>
<feature type="binding site" evidence="3">
    <location>
        <position position="101"/>
    </location>
    <ligand>
        <name>ATP</name>
        <dbReference type="ChEBI" id="CHEBI:30616"/>
    </ligand>
</feature>
<dbReference type="SUPFAM" id="SSF52374">
    <property type="entry name" value="Nucleotidylyl transferase"/>
    <property type="match status" value="1"/>
</dbReference>
<dbReference type="Pfam" id="PF05636">
    <property type="entry name" value="HIGH_NTase1"/>
    <property type="match status" value="1"/>
</dbReference>
<dbReference type="GO" id="GO:0016879">
    <property type="term" value="F:ligase activity, forming carbon-nitrogen bonds"/>
    <property type="evidence" value="ECO:0007669"/>
    <property type="project" value="UniProtKB-UniRule"/>
</dbReference>
<feature type="binding site" evidence="3">
    <location>
        <position position="162"/>
    </location>
    <ligand>
        <name>ATP</name>
        <dbReference type="ChEBI" id="CHEBI:30616"/>
    </ligand>
</feature>
<dbReference type="GO" id="GO:0005737">
    <property type="term" value="C:cytoplasm"/>
    <property type="evidence" value="ECO:0007669"/>
    <property type="project" value="UniProtKB-SubCell"/>
</dbReference>
<dbReference type="HAMAP" id="MF_01539">
    <property type="entry name" value="TmcAL"/>
    <property type="match status" value="1"/>
</dbReference>
<dbReference type="GO" id="GO:0000049">
    <property type="term" value="F:tRNA binding"/>
    <property type="evidence" value="ECO:0007669"/>
    <property type="project" value="UniProtKB-KW"/>
</dbReference>
<comment type="similarity">
    <text evidence="3">Belongs to the TmcAL family.</text>
</comment>
<keyword evidence="3" id="KW-0547">Nucleotide-binding</keyword>